<evidence type="ECO:0000313" key="2">
    <source>
        <dbReference type="EMBL" id="MUL37749.1"/>
    </source>
</evidence>
<evidence type="ECO:0000256" key="1">
    <source>
        <dbReference type="SAM" id="MobiDB-lite"/>
    </source>
</evidence>
<feature type="compositionally biased region" description="Basic residues" evidence="1">
    <location>
        <begin position="172"/>
        <end position="181"/>
    </location>
</feature>
<dbReference type="Pfam" id="PF13565">
    <property type="entry name" value="HTH_32"/>
    <property type="match status" value="1"/>
</dbReference>
<name>A0A6N8FY34_9CHRO</name>
<protein>
    <submittedName>
        <fullName evidence="2">Transposase</fullName>
    </submittedName>
</protein>
<dbReference type="SUPFAM" id="SSF46689">
    <property type="entry name" value="Homeodomain-like"/>
    <property type="match status" value="1"/>
</dbReference>
<organism evidence="2 3">
    <name type="scientific">Gloeocapsopsis dulcis AAB1 = 1H9</name>
    <dbReference type="NCBI Taxonomy" id="1433147"/>
    <lineage>
        <taxon>Bacteria</taxon>
        <taxon>Bacillati</taxon>
        <taxon>Cyanobacteriota</taxon>
        <taxon>Cyanophyceae</taxon>
        <taxon>Oscillatoriophycideae</taxon>
        <taxon>Chroococcales</taxon>
        <taxon>Chroococcaceae</taxon>
        <taxon>Gloeocapsopsis</taxon>
        <taxon>Gloeocapsopsis dulcis</taxon>
    </lineage>
</organism>
<keyword evidence="3" id="KW-1185">Reference proteome</keyword>
<gene>
    <name evidence="2" type="ORF">BWI75_15795</name>
</gene>
<evidence type="ECO:0000313" key="3">
    <source>
        <dbReference type="Proteomes" id="UP000441797"/>
    </source>
</evidence>
<proteinExistence type="predicted"/>
<reference evidence="2 3" key="1">
    <citation type="journal article" date="2019" name="Front. Microbiol.">
        <title>Genomic Features for Desiccation Tolerance and Sugar Biosynthesis in the Extremophile Gloeocapsopsis sp. UTEX B3054.</title>
        <authorList>
            <person name="Urrejola C."/>
            <person name="Alcorta J."/>
            <person name="Salas L."/>
            <person name="Vasquez M."/>
            <person name="Polz M.F."/>
            <person name="Vicuna R."/>
            <person name="Diez B."/>
        </authorList>
    </citation>
    <scope>NUCLEOTIDE SEQUENCE [LARGE SCALE GENOMIC DNA]</scope>
    <source>
        <strain evidence="2 3">1H9</strain>
    </source>
</reference>
<dbReference type="EMBL" id="NAPY01000026">
    <property type="protein sequence ID" value="MUL37749.1"/>
    <property type="molecule type" value="Genomic_DNA"/>
</dbReference>
<feature type="region of interest" description="Disordered" evidence="1">
    <location>
        <begin position="155"/>
        <end position="181"/>
    </location>
</feature>
<dbReference type="OrthoDB" id="69748at2"/>
<dbReference type="InterPro" id="IPR009057">
    <property type="entry name" value="Homeodomain-like_sf"/>
</dbReference>
<accession>A0A6N8FY34</accession>
<dbReference type="RefSeq" id="WP_105219823.1">
    <property type="nucleotide sequence ID" value="NZ_CAWNSU010000047.1"/>
</dbReference>
<sequence>MPRLAPTPLQLTESEREQLQQLINRHSTAQQIALRASIILLSDKGLNHREIARELNISRDMARLWRNRWLALSEKELPVVERLVDAPRVGGPMTFSLEQILQLLAIACEKPEAYGRPISHWTARELASEVVKQGIVESISPRHVGRLMNEADLKPHQSQYWLNPPPTLNSTRRSKTSVKST</sequence>
<comment type="caution">
    <text evidence="2">The sequence shown here is derived from an EMBL/GenBank/DDBJ whole genome shotgun (WGS) entry which is preliminary data.</text>
</comment>
<dbReference type="Proteomes" id="UP000441797">
    <property type="component" value="Unassembled WGS sequence"/>
</dbReference>
<dbReference type="AlphaFoldDB" id="A0A6N8FY34"/>